<evidence type="ECO:0000313" key="4">
    <source>
        <dbReference type="Proteomes" id="UP001174936"/>
    </source>
</evidence>
<proteinExistence type="predicted"/>
<reference evidence="3" key="1">
    <citation type="submission" date="2023-06" db="EMBL/GenBank/DDBJ databases">
        <title>Genome-scale phylogeny and comparative genomics of the fungal order Sordariales.</title>
        <authorList>
            <consortium name="Lawrence Berkeley National Laboratory"/>
            <person name="Hensen N."/>
            <person name="Bonometti L."/>
            <person name="Westerberg I."/>
            <person name="Brannstrom I.O."/>
            <person name="Guillou S."/>
            <person name="Cros-Aarteil S."/>
            <person name="Calhoun S."/>
            <person name="Haridas S."/>
            <person name="Kuo A."/>
            <person name="Mondo S."/>
            <person name="Pangilinan J."/>
            <person name="Riley R."/>
            <person name="Labutti K."/>
            <person name="Andreopoulos B."/>
            <person name="Lipzen A."/>
            <person name="Chen C."/>
            <person name="Yanf M."/>
            <person name="Daum C."/>
            <person name="Ng V."/>
            <person name="Clum A."/>
            <person name="Steindorff A."/>
            <person name="Ohm R."/>
            <person name="Martin F."/>
            <person name="Silar P."/>
            <person name="Natvig D."/>
            <person name="Lalanne C."/>
            <person name="Gautier V."/>
            <person name="Ament-Velasquez S.L."/>
            <person name="Kruys A."/>
            <person name="Hutchinson M.I."/>
            <person name="Powell A.J."/>
            <person name="Barry K."/>
            <person name="Miller A.N."/>
            <person name="Grigoriev I.V."/>
            <person name="Debuchy R."/>
            <person name="Gladieux P."/>
            <person name="Thoren M.H."/>
            <person name="Johannesson H."/>
        </authorList>
    </citation>
    <scope>NUCLEOTIDE SEQUENCE</scope>
    <source>
        <strain evidence="3">SMH2532-1</strain>
    </source>
</reference>
<evidence type="ECO:0000256" key="1">
    <source>
        <dbReference type="SAM" id="MobiDB-lite"/>
    </source>
</evidence>
<dbReference type="EMBL" id="JAULSV010000001">
    <property type="protein sequence ID" value="KAK0655175.1"/>
    <property type="molecule type" value="Genomic_DNA"/>
</dbReference>
<dbReference type="Proteomes" id="UP001174936">
    <property type="component" value="Unassembled WGS sequence"/>
</dbReference>
<evidence type="ECO:0000259" key="2">
    <source>
        <dbReference type="Pfam" id="PF20150"/>
    </source>
</evidence>
<organism evidence="3 4">
    <name type="scientific">Cercophora newfieldiana</name>
    <dbReference type="NCBI Taxonomy" id="92897"/>
    <lineage>
        <taxon>Eukaryota</taxon>
        <taxon>Fungi</taxon>
        <taxon>Dikarya</taxon>
        <taxon>Ascomycota</taxon>
        <taxon>Pezizomycotina</taxon>
        <taxon>Sordariomycetes</taxon>
        <taxon>Sordariomycetidae</taxon>
        <taxon>Sordariales</taxon>
        <taxon>Lasiosphaeriaceae</taxon>
        <taxon>Cercophora</taxon>
    </lineage>
</organism>
<feature type="domain" description="2EXR" evidence="2">
    <location>
        <begin position="18"/>
        <end position="136"/>
    </location>
</feature>
<accession>A0AA40CXH3</accession>
<name>A0AA40CXH3_9PEZI</name>
<sequence>MDATAQEEGVPPEPMTTFPQFSRLPPAVRRTIWSFAIRPRGRGAHVFTFFNGKTEEEAAEWREHCVGSSSHQDLRITLAAPTLPDGWEFPSSSRRQSTPSWYRSNTSAYLIDGGMWSACKESRAAMTRHYNKVITVHNTLIPAIPGVQKLHLEQIYSLPVTGLFTDNGKTQYFTVYPMTDLFIIQDFQIESMDLTELFTHVPLFKQVSGNFVGHIAFELGPYDKDEREMSLALERIEWIARHVQVSNDTYVSRSPWGNVRYSGQPPQPIQVSTCLWLIDRSFRSAEDGEEEEGGVCFQDSRYKYIPVIFPELFGHPLLFSSGLGNIMNRLYERNKFRALWDNFDPPTHRWQPHRVGVLRCVPLER</sequence>
<feature type="region of interest" description="Disordered" evidence="1">
    <location>
        <begin position="1"/>
        <end position="21"/>
    </location>
</feature>
<dbReference type="InterPro" id="IPR045518">
    <property type="entry name" value="2EXR"/>
</dbReference>
<dbReference type="AlphaFoldDB" id="A0AA40CXH3"/>
<dbReference type="PANTHER" id="PTHR35910:SF1">
    <property type="entry name" value="2EXR DOMAIN-CONTAINING PROTEIN"/>
    <property type="match status" value="1"/>
</dbReference>
<keyword evidence="4" id="KW-1185">Reference proteome</keyword>
<dbReference type="PANTHER" id="PTHR35910">
    <property type="entry name" value="2EXR DOMAIN-CONTAINING PROTEIN"/>
    <property type="match status" value="1"/>
</dbReference>
<comment type="caution">
    <text evidence="3">The sequence shown here is derived from an EMBL/GenBank/DDBJ whole genome shotgun (WGS) entry which is preliminary data.</text>
</comment>
<evidence type="ECO:0000313" key="3">
    <source>
        <dbReference type="EMBL" id="KAK0655175.1"/>
    </source>
</evidence>
<gene>
    <name evidence="3" type="ORF">B0T16DRAFT_384129</name>
</gene>
<protein>
    <recommendedName>
        <fullName evidence="2">2EXR domain-containing protein</fullName>
    </recommendedName>
</protein>
<dbReference type="Pfam" id="PF20150">
    <property type="entry name" value="2EXR"/>
    <property type="match status" value="1"/>
</dbReference>